<keyword evidence="2" id="KW-1185">Reference proteome</keyword>
<protein>
    <submittedName>
        <fullName evidence="1">Uncharacterized protein</fullName>
    </submittedName>
</protein>
<feature type="non-terminal residue" evidence="1">
    <location>
        <position position="1"/>
    </location>
</feature>
<reference evidence="1" key="1">
    <citation type="submission" date="2022-03" db="EMBL/GenBank/DDBJ databases">
        <authorList>
            <person name="Martin H S."/>
        </authorList>
    </citation>
    <scope>NUCLEOTIDE SEQUENCE</scope>
</reference>
<sequence>MNYPAPIPESKEDKTHGLLEQPSVAYSNVTVRRAFVVWMYCGQKNRFKDVCNYFHHLEALEEKLSSEYRASSRHHEFHLFSNPPPKSSYLMRNFPNLYSDTQIPKNENHSHDAKILRLGEFDRIAQRSGTSRSEIVEASKMIRSYCKTHMKTLERFLKEFREHTERCGLANTVGNVGSYIKRKIIQADIELEANYATTLEIMKRNDYINNSADELNKFEVQCNADRKLVARSGRNDSRSIAKVQLVNESQQCSNTFREVRACATCVAFRQTSEDKMAVTASAYSTPVNTVDRENLITLIRNNILNNSVEFIADTDLVDTDSPIRKPKSLQPVIKKLFHSPMSDYSPKEARKRLVSRDEVDRGKRALKRRQILIPDTSEKIKKAYVKERDGDSYSPEPCGGMRQRVLISLFHNKEYSMDCGD</sequence>
<dbReference type="EMBL" id="OW152838">
    <property type="protein sequence ID" value="CAH2058954.1"/>
    <property type="molecule type" value="Genomic_DNA"/>
</dbReference>
<accession>A0ABN8IMC0</accession>
<gene>
    <name evidence="1" type="ORF">IPOD504_LOCUS10651</name>
</gene>
<evidence type="ECO:0000313" key="1">
    <source>
        <dbReference type="EMBL" id="CAH2058954.1"/>
    </source>
</evidence>
<organism evidence="1 2">
    <name type="scientific">Iphiclides podalirius</name>
    <name type="common">scarce swallowtail</name>
    <dbReference type="NCBI Taxonomy" id="110791"/>
    <lineage>
        <taxon>Eukaryota</taxon>
        <taxon>Metazoa</taxon>
        <taxon>Ecdysozoa</taxon>
        <taxon>Arthropoda</taxon>
        <taxon>Hexapoda</taxon>
        <taxon>Insecta</taxon>
        <taxon>Pterygota</taxon>
        <taxon>Neoptera</taxon>
        <taxon>Endopterygota</taxon>
        <taxon>Lepidoptera</taxon>
        <taxon>Glossata</taxon>
        <taxon>Ditrysia</taxon>
        <taxon>Papilionoidea</taxon>
        <taxon>Papilionidae</taxon>
        <taxon>Papilioninae</taxon>
        <taxon>Iphiclides</taxon>
    </lineage>
</organism>
<name>A0ABN8IMC0_9NEOP</name>
<dbReference type="Proteomes" id="UP000837857">
    <property type="component" value="Chromosome 26"/>
</dbReference>
<proteinExistence type="predicted"/>
<evidence type="ECO:0000313" key="2">
    <source>
        <dbReference type="Proteomes" id="UP000837857"/>
    </source>
</evidence>